<dbReference type="GO" id="GO:0007165">
    <property type="term" value="P:signal transduction"/>
    <property type="evidence" value="ECO:0007669"/>
    <property type="project" value="UniProtKB-KW"/>
</dbReference>
<evidence type="ECO:0000256" key="6">
    <source>
        <dbReference type="ARBA" id="ARBA00029447"/>
    </source>
</evidence>
<comment type="similarity">
    <text evidence="6">Belongs to the methyl-accepting chemotaxis (MCP) protein family.</text>
</comment>
<dbReference type="GO" id="GO:0016020">
    <property type="term" value="C:membrane"/>
    <property type="evidence" value="ECO:0007669"/>
    <property type="project" value="UniProtKB-SubCell"/>
</dbReference>
<feature type="domain" description="Methyl-accepting transducer" evidence="9">
    <location>
        <begin position="232"/>
        <end position="468"/>
    </location>
</feature>
<evidence type="ECO:0000313" key="11">
    <source>
        <dbReference type="EMBL" id="SIQ13400.1"/>
    </source>
</evidence>
<dbReference type="PROSITE" id="PS50111">
    <property type="entry name" value="CHEMOTAXIS_TRANSDUC_2"/>
    <property type="match status" value="1"/>
</dbReference>
<dbReference type="Pfam" id="PF00672">
    <property type="entry name" value="HAMP"/>
    <property type="match status" value="1"/>
</dbReference>
<dbReference type="CDD" id="cd11386">
    <property type="entry name" value="MCP_signal"/>
    <property type="match status" value="1"/>
</dbReference>
<dbReference type="FunFam" id="1.10.287.950:FF:000001">
    <property type="entry name" value="Methyl-accepting chemotaxis sensory transducer"/>
    <property type="match status" value="1"/>
</dbReference>
<comment type="subcellular location">
    <subcellularLocation>
        <location evidence="1">Membrane</location>
        <topology evidence="1">Multi-pass membrane protein</topology>
    </subcellularLocation>
</comment>
<dbReference type="InterPro" id="IPR003660">
    <property type="entry name" value="HAMP_dom"/>
</dbReference>
<evidence type="ECO:0000259" key="9">
    <source>
        <dbReference type="PROSITE" id="PS50111"/>
    </source>
</evidence>
<dbReference type="Proteomes" id="UP000185841">
    <property type="component" value="Unassembled WGS sequence"/>
</dbReference>
<organism evidence="11 12">
    <name type="scientific">Aquipseudomonas alcaligenes</name>
    <name type="common">Pseudomonas alcaligenes</name>
    <dbReference type="NCBI Taxonomy" id="43263"/>
    <lineage>
        <taxon>Bacteria</taxon>
        <taxon>Pseudomonadati</taxon>
        <taxon>Pseudomonadota</taxon>
        <taxon>Gammaproteobacteria</taxon>
        <taxon>Pseudomonadales</taxon>
        <taxon>Pseudomonadaceae</taxon>
        <taxon>Aquipseudomonas</taxon>
    </lineage>
</organism>
<evidence type="ECO:0000259" key="10">
    <source>
        <dbReference type="PROSITE" id="PS50885"/>
    </source>
</evidence>
<dbReference type="PANTHER" id="PTHR32089:SF119">
    <property type="entry name" value="METHYL-ACCEPTING CHEMOTAXIS PROTEIN CTPL"/>
    <property type="match status" value="1"/>
</dbReference>
<dbReference type="PANTHER" id="PTHR32089">
    <property type="entry name" value="METHYL-ACCEPTING CHEMOTAXIS PROTEIN MCPB"/>
    <property type="match status" value="1"/>
</dbReference>
<evidence type="ECO:0000256" key="5">
    <source>
        <dbReference type="ARBA" id="ARBA00023224"/>
    </source>
</evidence>
<feature type="domain" description="HAMP" evidence="10">
    <location>
        <begin position="174"/>
        <end position="227"/>
    </location>
</feature>
<dbReference type="CDD" id="cd06225">
    <property type="entry name" value="HAMP"/>
    <property type="match status" value="1"/>
</dbReference>
<gene>
    <name evidence="11" type="ORF">SAMN05878282_102323</name>
</gene>
<keyword evidence="2 8" id="KW-0812">Transmembrane</keyword>
<proteinExistence type="inferred from homology"/>
<name>A0A1N6Q9X9_AQUAC</name>
<evidence type="ECO:0000256" key="3">
    <source>
        <dbReference type="ARBA" id="ARBA00022989"/>
    </source>
</evidence>
<dbReference type="Pfam" id="PF00015">
    <property type="entry name" value="MCPsignal"/>
    <property type="match status" value="1"/>
</dbReference>
<dbReference type="PROSITE" id="PS50885">
    <property type="entry name" value="HAMP"/>
    <property type="match status" value="1"/>
</dbReference>
<dbReference type="Gene3D" id="1.10.287.950">
    <property type="entry name" value="Methyl-accepting chemotaxis protein"/>
    <property type="match status" value="1"/>
</dbReference>
<keyword evidence="4 8" id="KW-0472">Membrane</keyword>
<dbReference type="InterPro" id="IPR004089">
    <property type="entry name" value="MCPsignal_dom"/>
</dbReference>
<evidence type="ECO:0000256" key="7">
    <source>
        <dbReference type="PROSITE-ProRule" id="PRU00284"/>
    </source>
</evidence>
<evidence type="ECO:0000256" key="4">
    <source>
        <dbReference type="ARBA" id="ARBA00023136"/>
    </source>
</evidence>
<keyword evidence="5 7" id="KW-0807">Transducer</keyword>
<accession>A0A1N6Q9X9</accession>
<sequence length="504" mass="53991">MHDSGLVPSHQSMKKFAMDAWIRDLSLKYKFWAVNLVAFFTTLLLVLFAMQQEQAGRADAAREAAQARAQLLATWPAGTPLPRDAQLLPFPASGQPPLGLSSSARGWTELEHDALWGDSPVIGAWVQEVAGQRVAVSAQAPSLWQVFEDRAGAYAVCVFVLMLLLLAASQLLIHFILSHLNQLKDVMLHVERSGDLSARAELNSGDEVGQMANAFNAMQAGYQRVVGTVAQAAASLDEGARRLAVSMEQVRSGMLGQQSETDQAATAINEMSTTVHHIAQHAADTRDQSTEADRLSGVGQQVVARAGSAIANLSQGVQQTAEMIQKLADDSRTIGGMVETIHGIAEQTNLLALNAAIEAARAGEMGRGFAVVADEVRNLARRVQDSTDEITRMIGNLQAASRDAVEFMQESSIKADHCVQEANAAGEALGDIARAVALMRESNTQIAVAAEQQSQVAEEMTRSVVGIRDVTEQTVQQTLASASTSHELVGLAEDLGKAIRKLKL</sequence>
<evidence type="ECO:0000313" key="12">
    <source>
        <dbReference type="Proteomes" id="UP000185841"/>
    </source>
</evidence>
<feature type="transmembrane region" description="Helical" evidence="8">
    <location>
        <begin position="31"/>
        <end position="50"/>
    </location>
</feature>
<feature type="transmembrane region" description="Helical" evidence="8">
    <location>
        <begin position="153"/>
        <end position="177"/>
    </location>
</feature>
<evidence type="ECO:0000256" key="1">
    <source>
        <dbReference type="ARBA" id="ARBA00004141"/>
    </source>
</evidence>
<keyword evidence="3 8" id="KW-1133">Transmembrane helix</keyword>
<reference evidence="11 12" key="1">
    <citation type="submission" date="2017-01" db="EMBL/GenBank/DDBJ databases">
        <authorList>
            <person name="Mah S.A."/>
            <person name="Swanson W.J."/>
            <person name="Moy G.W."/>
            <person name="Vacquier V.D."/>
        </authorList>
    </citation>
    <scope>NUCLEOTIDE SEQUENCE [LARGE SCALE GENOMIC DNA]</scope>
    <source>
        <strain evidence="11 12">RU36E</strain>
    </source>
</reference>
<dbReference type="AlphaFoldDB" id="A0A1N6Q9X9"/>
<dbReference type="SMART" id="SM00283">
    <property type="entry name" value="MA"/>
    <property type="match status" value="1"/>
</dbReference>
<dbReference type="SMART" id="SM00304">
    <property type="entry name" value="HAMP"/>
    <property type="match status" value="1"/>
</dbReference>
<dbReference type="EMBL" id="FTMP01000002">
    <property type="protein sequence ID" value="SIQ13400.1"/>
    <property type="molecule type" value="Genomic_DNA"/>
</dbReference>
<evidence type="ECO:0000256" key="2">
    <source>
        <dbReference type="ARBA" id="ARBA00022692"/>
    </source>
</evidence>
<dbReference type="GO" id="GO:0006935">
    <property type="term" value="P:chemotaxis"/>
    <property type="evidence" value="ECO:0007669"/>
    <property type="project" value="UniProtKB-ARBA"/>
</dbReference>
<evidence type="ECO:0000256" key="8">
    <source>
        <dbReference type="SAM" id="Phobius"/>
    </source>
</evidence>
<dbReference type="SUPFAM" id="SSF58104">
    <property type="entry name" value="Methyl-accepting chemotaxis protein (MCP) signaling domain"/>
    <property type="match status" value="1"/>
</dbReference>
<protein>
    <submittedName>
        <fullName evidence="11">Methyl-accepting chemotaxis protein</fullName>
    </submittedName>
</protein>